<gene>
    <name evidence="2" type="ORF">HCDG_01513</name>
</gene>
<evidence type="ECO:0000313" key="3">
    <source>
        <dbReference type="Proteomes" id="UP000002624"/>
    </source>
</evidence>
<sequence length="105" mass="11173">MSGPGIPPLGSRGSRGSRAYPAGDADSHTRHGGRRSSGGADWPLRAGGEAESSIRAGGALFFRLARAIYHVDLGKSQGPGKTRTRSRQTKEHSELSNTTNRIWNC</sequence>
<dbReference type="VEuPathDB" id="FungiDB:HCDG_01513"/>
<dbReference type="Proteomes" id="UP000002624">
    <property type="component" value="Unassembled WGS sequence"/>
</dbReference>
<reference evidence="3" key="1">
    <citation type="submission" date="2009-05" db="EMBL/GenBank/DDBJ databases">
        <title>The genome sequence of Ajellomyces capsulatus strain H143.</title>
        <authorList>
            <person name="Champion M."/>
            <person name="Cuomo C.A."/>
            <person name="Ma L.-J."/>
            <person name="Henn M.R."/>
            <person name="Sil A."/>
            <person name="Goldman B."/>
            <person name="Young S.K."/>
            <person name="Kodira C.D."/>
            <person name="Zeng Q."/>
            <person name="Koehrsen M."/>
            <person name="Alvarado L."/>
            <person name="Berlin A.M."/>
            <person name="Borenstein D."/>
            <person name="Chen Z."/>
            <person name="Engels R."/>
            <person name="Freedman E."/>
            <person name="Gellesch M."/>
            <person name="Goldberg J."/>
            <person name="Griggs A."/>
            <person name="Gujja S."/>
            <person name="Heiman D.I."/>
            <person name="Hepburn T.A."/>
            <person name="Howarth C."/>
            <person name="Jen D."/>
            <person name="Larson L."/>
            <person name="Lewis B."/>
            <person name="Mehta T."/>
            <person name="Park D."/>
            <person name="Pearson M."/>
            <person name="Roberts A."/>
            <person name="Saif S."/>
            <person name="Shea T.D."/>
            <person name="Shenoy N."/>
            <person name="Sisk P."/>
            <person name="Stolte C."/>
            <person name="Sykes S."/>
            <person name="Walk T."/>
            <person name="White J."/>
            <person name="Yandava C."/>
            <person name="Klein B."/>
            <person name="McEwen J.G."/>
            <person name="Puccia R."/>
            <person name="Goldman G.H."/>
            <person name="Felipe M.S."/>
            <person name="Nino-Vega G."/>
            <person name="San-Blas G."/>
            <person name="Taylor J.W."/>
            <person name="Mendoza L."/>
            <person name="Galagan J.E."/>
            <person name="Nusbaum C."/>
            <person name="Birren B.W."/>
        </authorList>
    </citation>
    <scope>NUCLEOTIDE SEQUENCE [LARGE SCALE GENOMIC DNA]</scope>
    <source>
        <strain evidence="3">H143</strain>
    </source>
</reference>
<feature type="region of interest" description="Disordered" evidence="1">
    <location>
        <begin position="1"/>
        <end position="49"/>
    </location>
</feature>
<dbReference type="EMBL" id="GG692420">
    <property type="protein sequence ID" value="EER43483.1"/>
    <property type="molecule type" value="Genomic_DNA"/>
</dbReference>
<feature type="region of interest" description="Disordered" evidence="1">
    <location>
        <begin position="72"/>
        <end position="105"/>
    </location>
</feature>
<dbReference type="HOGENOM" id="CLU_2235759_0_0_1"/>
<dbReference type="AlphaFoldDB" id="C6H7V2"/>
<name>C6H7V2_AJECH</name>
<accession>C6H7V2</accession>
<organism evidence="2 3">
    <name type="scientific">Ajellomyces capsulatus (strain H143)</name>
    <name type="common">Darling's disease fungus</name>
    <name type="synonym">Histoplasma capsulatum</name>
    <dbReference type="NCBI Taxonomy" id="544712"/>
    <lineage>
        <taxon>Eukaryota</taxon>
        <taxon>Fungi</taxon>
        <taxon>Dikarya</taxon>
        <taxon>Ascomycota</taxon>
        <taxon>Pezizomycotina</taxon>
        <taxon>Eurotiomycetes</taxon>
        <taxon>Eurotiomycetidae</taxon>
        <taxon>Onygenales</taxon>
        <taxon>Ajellomycetaceae</taxon>
        <taxon>Histoplasma</taxon>
    </lineage>
</organism>
<proteinExistence type="predicted"/>
<evidence type="ECO:0000313" key="2">
    <source>
        <dbReference type="EMBL" id="EER43483.1"/>
    </source>
</evidence>
<protein>
    <submittedName>
        <fullName evidence="2">Uncharacterized protein</fullName>
    </submittedName>
</protein>
<feature type="compositionally biased region" description="Polar residues" evidence="1">
    <location>
        <begin position="95"/>
        <end position="105"/>
    </location>
</feature>
<evidence type="ECO:0000256" key="1">
    <source>
        <dbReference type="SAM" id="MobiDB-lite"/>
    </source>
</evidence>